<geneLocation type="plasmid" evidence="2 3">
    <name>pANACY.06</name>
</geneLocation>
<evidence type="ECO:0000256" key="1">
    <source>
        <dbReference type="SAM" id="Phobius"/>
    </source>
</evidence>
<keyword evidence="1" id="KW-0472">Membrane</keyword>
<feature type="transmembrane region" description="Helical" evidence="1">
    <location>
        <begin position="44"/>
        <end position="62"/>
    </location>
</feature>
<dbReference type="Proteomes" id="UP000010474">
    <property type="component" value="Plasmid pANACY.06"/>
</dbReference>
<keyword evidence="1" id="KW-1133">Transmembrane helix</keyword>
<protein>
    <submittedName>
        <fullName evidence="2">Uncharacterized protein</fullName>
    </submittedName>
</protein>
<proteinExistence type="predicted"/>
<organism evidence="2 3">
    <name type="scientific">Anabaena cylindrica (strain ATCC 27899 / PCC 7122)</name>
    <dbReference type="NCBI Taxonomy" id="272123"/>
    <lineage>
        <taxon>Bacteria</taxon>
        <taxon>Bacillati</taxon>
        <taxon>Cyanobacteriota</taxon>
        <taxon>Cyanophyceae</taxon>
        <taxon>Nostocales</taxon>
        <taxon>Nostocaceae</taxon>
        <taxon>Anabaena</taxon>
    </lineage>
</organism>
<dbReference type="EMBL" id="CP003665">
    <property type="protein sequence ID" value="AFZ61441.1"/>
    <property type="molecule type" value="Genomic_DNA"/>
</dbReference>
<evidence type="ECO:0000313" key="3">
    <source>
        <dbReference type="Proteomes" id="UP000010474"/>
    </source>
</evidence>
<evidence type="ECO:0000313" key="2">
    <source>
        <dbReference type="EMBL" id="AFZ61441.1"/>
    </source>
</evidence>
<gene>
    <name evidence="2" type="ordered locus">Anacy_6172</name>
</gene>
<name>K9ZQI8_ANACC</name>
<keyword evidence="2" id="KW-0614">Plasmid</keyword>
<feature type="transmembrane region" description="Helical" evidence="1">
    <location>
        <begin position="68"/>
        <end position="90"/>
    </location>
</feature>
<accession>K9ZQI8</accession>
<dbReference type="KEGG" id="acy:Anacy_6172"/>
<feature type="transmembrane region" description="Helical" evidence="1">
    <location>
        <begin position="20"/>
        <end position="37"/>
    </location>
</feature>
<sequence>MTSFPTLVQPFLDIANSVTHTIYCFVPLCVGVLAAWNKEIFLRAVISVGLFVFVFSKISNFAPDISNLFNSAFIFLISGFLISTGIKFLFDKWRGY</sequence>
<dbReference type="HOGENOM" id="CLU_2353714_0_0_3"/>
<reference evidence="3" key="1">
    <citation type="journal article" date="2013" name="Proc. Natl. Acad. Sci. U.S.A.">
        <title>Improving the coverage of the cyanobacterial phylum using diversity-driven genome sequencing.</title>
        <authorList>
            <person name="Shih P.M."/>
            <person name="Wu D."/>
            <person name="Latifi A."/>
            <person name="Axen S.D."/>
            <person name="Fewer D.P."/>
            <person name="Talla E."/>
            <person name="Calteau A."/>
            <person name="Cai F."/>
            <person name="Tandeau de Marsac N."/>
            <person name="Rippka R."/>
            <person name="Herdman M."/>
            <person name="Sivonen K."/>
            <person name="Coursin T."/>
            <person name="Laurent T."/>
            <person name="Goodwin L."/>
            <person name="Nolan M."/>
            <person name="Davenport K.W."/>
            <person name="Han C.S."/>
            <person name="Rubin E.M."/>
            <person name="Eisen J.A."/>
            <person name="Woyke T."/>
            <person name="Gugger M."/>
            <person name="Kerfeld C.A."/>
        </authorList>
    </citation>
    <scope>NUCLEOTIDE SEQUENCE [LARGE SCALE GENOMIC DNA]</scope>
    <source>
        <strain evidence="3">ATCC 27899 / PCC 7122</strain>
    </source>
</reference>
<dbReference type="AlphaFoldDB" id="K9ZQI8"/>
<keyword evidence="3" id="KW-1185">Reference proteome</keyword>
<keyword evidence="1" id="KW-0812">Transmembrane</keyword>
<dbReference type="RefSeq" id="WP_015217881.1">
    <property type="nucleotide sequence ID" value="NC_019775.1"/>
</dbReference>